<sequence>MLRKKPTQKAPSAVLLPIIPQGSRREINRERAKTLSVYGYYPNMESRQRPFLLLW</sequence>
<dbReference type="AlphaFoldDB" id="C2L0W9"/>
<dbReference type="Proteomes" id="UP000004121">
    <property type="component" value="Unassembled WGS sequence"/>
</dbReference>
<comment type="caution">
    <text evidence="1">The sequence shown here is derived from an EMBL/GenBank/DDBJ whole genome shotgun (WGS) entry which is preliminary data.</text>
</comment>
<dbReference type="HOGENOM" id="CLU_3027884_0_0_9"/>
<evidence type="ECO:0000313" key="1">
    <source>
        <dbReference type="EMBL" id="EEJ50350.1"/>
    </source>
</evidence>
<name>C2L0W9_9FIRM</name>
<gene>
    <name evidence="1" type="ORF">HMPREF6123_2388</name>
</gene>
<dbReference type="STRING" id="585501.HMPREF6123_2388"/>
<reference evidence="1 2" key="1">
    <citation type="submission" date="2009-04" db="EMBL/GenBank/DDBJ databases">
        <authorList>
            <person name="Qin X."/>
            <person name="Bachman B."/>
            <person name="Battles P."/>
            <person name="Bell A."/>
            <person name="Bess C."/>
            <person name="Bickham C."/>
            <person name="Chaboub L."/>
            <person name="Chen D."/>
            <person name="Coyle M."/>
            <person name="Deiros D.R."/>
            <person name="Dinh H."/>
            <person name="Forbes L."/>
            <person name="Fowler G."/>
            <person name="Francisco L."/>
            <person name="Fu Q."/>
            <person name="Gubbala S."/>
            <person name="Hale W."/>
            <person name="Han Y."/>
            <person name="Hemphill L."/>
            <person name="Highlander S.K."/>
            <person name="Hirani K."/>
            <person name="Hogues M."/>
            <person name="Jackson L."/>
            <person name="Jakkamsetti A."/>
            <person name="Javaid M."/>
            <person name="Jiang H."/>
            <person name="Korchina V."/>
            <person name="Kovar C."/>
            <person name="Lara F."/>
            <person name="Lee S."/>
            <person name="Mata R."/>
            <person name="Mathew T."/>
            <person name="Moen C."/>
            <person name="Morales K."/>
            <person name="Munidasa M."/>
            <person name="Nazareth L."/>
            <person name="Ngo R."/>
            <person name="Nguyen L."/>
            <person name="Okwuonu G."/>
            <person name="Ongeri F."/>
            <person name="Patil S."/>
            <person name="Petrosino J."/>
            <person name="Pham C."/>
            <person name="Pham P."/>
            <person name="Pu L.-L."/>
            <person name="Puazo M."/>
            <person name="Raj R."/>
            <person name="Reid J."/>
            <person name="Rouhana J."/>
            <person name="Saada N."/>
            <person name="Shang Y."/>
            <person name="Simmons D."/>
            <person name="Thornton R."/>
            <person name="Warren J."/>
            <person name="Weissenberger G."/>
            <person name="Zhang J."/>
            <person name="Zhang L."/>
            <person name="Zhou C."/>
            <person name="Zhu D."/>
            <person name="Muzny D."/>
            <person name="Worley K."/>
            <person name="Gibbs R."/>
        </authorList>
    </citation>
    <scope>NUCLEOTIDE SEQUENCE [LARGE SCALE GENOMIC DNA]</scope>
    <source>
        <strain evidence="1 2">F0268</strain>
    </source>
</reference>
<dbReference type="EMBL" id="ACKX01000220">
    <property type="protein sequence ID" value="EEJ50350.1"/>
    <property type="molecule type" value="Genomic_DNA"/>
</dbReference>
<protein>
    <submittedName>
        <fullName evidence="1">Uncharacterized protein</fullName>
    </submittedName>
</protein>
<organism evidence="1 2">
    <name type="scientific">Oribacterium sinus F0268</name>
    <dbReference type="NCBI Taxonomy" id="585501"/>
    <lineage>
        <taxon>Bacteria</taxon>
        <taxon>Bacillati</taxon>
        <taxon>Bacillota</taxon>
        <taxon>Clostridia</taxon>
        <taxon>Lachnospirales</taxon>
        <taxon>Lachnospiraceae</taxon>
        <taxon>Oribacterium</taxon>
    </lineage>
</organism>
<keyword evidence="2" id="KW-1185">Reference proteome</keyword>
<evidence type="ECO:0000313" key="2">
    <source>
        <dbReference type="Proteomes" id="UP000004121"/>
    </source>
</evidence>
<proteinExistence type="predicted"/>
<accession>C2L0W9</accession>
<dbReference type="InParanoid" id="C2L0W9"/>